<evidence type="ECO:0000313" key="2">
    <source>
        <dbReference type="Proteomes" id="UP000789405"/>
    </source>
</evidence>
<comment type="caution">
    <text evidence="1">The sequence shown here is derived from an EMBL/GenBank/DDBJ whole genome shotgun (WGS) entry which is preliminary data.</text>
</comment>
<dbReference type="Proteomes" id="UP000789405">
    <property type="component" value="Unassembled WGS sequence"/>
</dbReference>
<name>A0A9N9GV63_9GLOM</name>
<keyword evidence="2" id="KW-1185">Reference proteome</keyword>
<sequence>MTTATVTPLQPGSNEYVTVQSKFTSKMAGKYNAQIHSIIKVEMPKHITNNHEVYKKNNPSLRCDQYFHGTKNACAIRNLNSSRICKNTFCCVCGIIRTGFKLNNSHVWFSPDAWYSHGYTNVGTDSSRAMFIIDVVGASYTSGYEYKVARAEAIMPRYLIVYSS</sequence>
<dbReference type="Gene3D" id="3.90.228.10">
    <property type="match status" value="1"/>
</dbReference>
<evidence type="ECO:0000313" key="1">
    <source>
        <dbReference type="EMBL" id="CAG8636770.1"/>
    </source>
</evidence>
<accession>A0A9N9GV63</accession>
<reference evidence="1" key="1">
    <citation type="submission" date="2021-06" db="EMBL/GenBank/DDBJ databases">
        <authorList>
            <person name="Kallberg Y."/>
            <person name="Tangrot J."/>
            <person name="Rosling A."/>
        </authorList>
    </citation>
    <scope>NUCLEOTIDE SEQUENCE</scope>
    <source>
        <strain evidence="1">MA453B</strain>
    </source>
</reference>
<dbReference type="EMBL" id="CAJVPY010005158">
    <property type="protein sequence ID" value="CAG8636770.1"/>
    <property type="molecule type" value="Genomic_DNA"/>
</dbReference>
<proteinExistence type="predicted"/>
<protein>
    <submittedName>
        <fullName evidence="1">20593_t:CDS:1</fullName>
    </submittedName>
</protein>
<dbReference type="AlphaFoldDB" id="A0A9N9GV63"/>
<organism evidence="1 2">
    <name type="scientific">Dentiscutata erythropus</name>
    <dbReference type="NCBI Taxonomy" id="1348616"/>
    <lineage>
        <taxon>Eukaryota</taxon>
        <taxon>Fungi</taxon>
        <taxon>Fungi incertae sedis</taxon>
        <taxon>Mucoromycota</taxon>
        <taxon>Glomeromycotina</taxon>
        <taxon>Glomeromycetes</taxon>
        <taxon>Diversisporales</taxon>
        <taxon>Gigasporaceae</taxon>
        <taxon>Dentiscutata</taxon>
    </lineage>
</organism>
<dbReference type="OrthoDB" id="9514740at2759"/>
<dbReference type="SUPFAM" id="SSF56399">
    <property type="entry name" value="ADP-ribosylation"/>
    <property type="match status" value="1"/>
</dbReference>
<gene>
    <name evidence="1" type="ORF">DERYTH_LOCUS9440</name>
</gene>